<dbReference type="PANTHER" id="PTHR38479:SF2">
    <property type="entry name" value="WINGED HELIX DNA-BINDING DOMAIN-CONTAINING PROTEIN"/>
    <property type="match status" value="1"/>
</dbReference>
<dbReference type="AlphaFoldDB" id="A0A8J3KIC7"/>
<sequence>MPMAPVLSRQTLNRALLSRQLLLNRARIPVHDAVAHLFGLQAQAPNPPYVALWNRLEDFAPGELSQLITDRRAVRISLMRSTIHLVTAEDCLALRPVLAASMERGLAAGYGRQLAGLDLDAVAAHGRELVEQRPLTWAELGTQLAARFPGYEAGALAPVVRTRVPLVQVPPRGLWGSSGQAAHTSAESWLSAGLAVPSADDMVLRYLAAYGPASVRDVQAWAGVTRLKEVVERLRPRLSAFRDEQGVELFDLPDAPRPEADVAAPVRLLGEFDSVLLAHADRTRIISDEHRKRIFTVNGIIRATVLIDGSVAGMWRIERERGRAVLAVEPFIEFSAADRGAVAEEGARLLAFAAADAAAHEVRIA</sequence>
<protein>
    <recommendedName>
        <fullName evidence="3">Winged helix DNA-binding protein</fullName>
    </recommendedName>
</protein>
<dbReference type="EMBL" id="BONH01000005">
    <property type="protein sequence ID" value="GIF96424.1"/>
    <property type="molecule type" value="Genomic_DNA"/>
</dbReference>
<proteinExistence type="predicted"/>
<name>A0A8J3KIC7_9ACTN</name>
<dbReference type="Proteomes" id="UP000659904">
    <property type="component" value="Unassembled WGS sequence"/>
</dbReference>
<accession>A0A8J3KIC7</accession>
<evidence type="ECO:0008006" key="3">
    <source>
        <dbReference type="Google" id="ProtNLM"/>
    </source>
</evidence>
<keyword evidence="2" id="KW-1185">Reference proteome</keyword>
<evidence type="ECO:0000313" key="1">
    <source>
        <dbReference type="EMBL" id="GIF96424.1"/>
    </source>
</evidence>
<gene>
    <name evidence="1" type="ORF">Cci01nite_15180</name>
</gene>
<dbReference type="Pfam" id="PF06224">
    <property type="entry name" value="AlkZ-like"/>
    <property type="match status" value="1"/>
</dbReference>
<reference evidence="1 2" key="1">
    <citation type="submission" date="2021-01" db="EMBL/GenBank/DDBJ databases">
        <title>Whole genome shotgun sequence of Catellatospora citrea NBRC 14495.</title>
        <authorList>
            <person name="Komaki H."/>
            <person name="Tamura T."/>
        </authorList>
    </citation>
    <scope>NUCLEOTIDE SEQUENCE [LARGE SCALE GENOMIC DNA]</scope>
    <source>
        <strain evidence="1 2">NBRC 14495</strain>
    </source>
</reference>
<evidence type="ECO:0000313" key="2">
    <source>
        <dbReference type="Proteomes" id="UP000659904"/>
    </source>
</evidence>
<comment type="caution">
    <text evidence="1">The sequence shown here is derived from an EMBL/GenBank/DDBJ whole genome shotgun (WGS) entry which is preliminary data.</text>
</comment>
<dbReference type="InterPro" id="IPR009351">
    <property type="entry name" value="AlkZ-like"/>
</dbReference>
<organism evidence="1 2">
    <name type="scientific">Catellatospora citrea</name>
    <dbReference type="NCBI Taxonomy" id="53366"/>
    <lineage>
        <taxon>Bacteria</taxon>
        <taxon>Bacillati</taxon>
        <taxon>Actinomycetota</taxon>
        <taxon>Actinomycetes</taxon>
        <taxon>Micromonosporales</taxon>
        <taxon>Micromonosporaceae</taxon>
        <taxon>Catellatospora</taxon>
    </lineage>
</organism>
<dbReference type="PANTHER" id="PTHR38479">
    <property type="entry name" value="LMO0824 PROTEIN"/>
    <property type="match status" value="1"/>
</dbReference>